<dbReference type="GO" id="GO:0070069">
    <property type="term" value="C:cytochrome complex"/>
    <property type="evidence" value="ECO:0007669"/>
    <property type="project" value="InterPro"/>
</dbReference>
<comment type="similarity">
    <text evidence="11 14">Belongs to the SoxA family.</text>
</comment>
<feature type="chain" id="PRO_5037792709" description="SoxAX cytochrome complex subunit A" evidence="18">
    <location>
        <begin position="30"/>
        <end position="274"/>
    </location>
</feature>
<comment type="catalytic activity">
    <reaction evidence="13 14">
        <text>S-sulfanyl-L-cysteinyl-[SoxY protein] + thiosulfate + 2 Fe(III)-[cytochrome c] = S-(2-sulfodisulfanyl)-L-cysteinyl-[SoxY protein] + 2 Fe(II)-[cytochrome c] + 2 H(+)</text>
        <dbReference type="Rhea" id="RHEA:51224"/>
        <dbReference type="Rhea" id="RHEA-COMP:10350"/>
        <dbReference type="Rhea" id="RHEA-COMP:14399"/>
        <dbReference type="Rhea" id="RHEA-COMP:14689"/>
        <dbReference type="Rhea" id="RHEA-COMP:14690"/>
        <dbReference type="ChEBI" id="CHEBI:15378"/>
        <dbReference type="ChEBI" id="CHEBI:29033"/>
        <dbReference type="ChEBI" id="CHEBI:29034"/>
        <dbReference type="ChEBI" id="CHEBI:33542"/>
        <dbReference type="ChEBI" id="CHEBI:61963"/>
        <dbReference type="ChEBI" id="CHEBI:140664"/>
        <dbReference type="EC" id="2.8.5.2"/>
    </reaction>
</comment>
<dbReference type="RefSeq" id="WP_229751091.1">
    <property type="nucleotide sequence ID" value="NZ_BMED01000002.1"/>
</dbReference>
<dbReference type="EMBL" id="BMED01000002">
    <property type="protein sequence ID" value="GGC78231.1"/>
    <property type="molecule type" value="Genomic_DNA"/>
</dbReference>
<feature type="binding site" description="axial binding residue" evidence="17">
    <location>
        <position position="127"/>
    </location>
    <ligand>
        <name>heme c</name>
        <dbReference type="ChEBI" id="CHEBI:61717"/>
        <label>1</label>
    </ligand>
    <ligandPart>
        <name>Fe</name>
        <dbReference type="ChEBI" id="CHEBI:18248"/>
    </ligandPart>
</feature>
<dbReference type="Gene3D" id="1.10.760.10">
    <property type="entry name" value="Cytochrome c-like domain"/>
    <property type="match status" value="2"/>
</dbReference>
<comment type="cofactor">
    <cofactor evidence="16">
        <name>heme</name>
        <dbReference type="ChEBI" id="CHEBI:30413"/>
    </cofactor>
    <text evidence="16">Binds 2 heme groups per subunit.</text>
</comment>
<keyword evidence="5 14" id="KW-0808">Transferase</keyword>
<evidence type="ECO:0000256" key="15">
    <source>
        <dbReference type="PIRSR" id="PIRSR038455-1"/>
    </source>
</evidence>
<dbReference type="GO" id="GO:0020037">
    <property type="term" value="F:heme binding"/>
    <property type="evidence" value="ECO:0007669"/>
    <property type="project" value="InterPro"/>
</dbReference>
<evidence type="ECO:0000256" key="5">
    <source>
        <dbReference type="ARBA" id="ARBA00022679"/>
    </source>
</evidence>
<evidence type="ECO:0000256" key="13">
    <source>
        <dbReference type="ARBA" id="ARBA00048423"/>
    </source>
</evidence>
<evidence type="ECO:0000256" key="12">
    <source>
        <dbReference type="ARBA" id="ARBA00048077"/>
    </source>
</evidence>
<feature type="binding site" evidence="16">
    <location>
        <position position="231"/>
    </location>
    <ligand>
        <name>substrate</name>
    </ligand>
</feature>
<evidence type="ECO:0000256" key="8">
    <source>
        <dbReference type="ARBA" id="ARBA00022764"/>
    </source>
</evidence>
<dbReference type="AlphaFoldDB" id="A0A916UMT7"/>
<evidence type="ECO:0000256" key="7">
    <source>
        <dbReference type="ARBA" id="ARBA00022729"/>
    </source>
</evidence>
<name>A0A916UMT7_9BURK</name>
<accession>A0A916UMT7</accession>
<feature type="domain" description="Cytochrome c" evidence="19">
    <location>
        <begin position="170"/>
        <end position="262"/>
    </location>
</feature>
<protein>
    <recommendedName>
        <fullName evidence="14">SoxAX cytochrome complex subunit A</fullName>
        <ecNumber evidence="14">2.8.5.2</ecNumber>
    </recommendedName>
    <alternativeName>
        <fullName evidence="14">Protein SoxA</fullName>
    </alternativeName>
    <alternativeName>
        <fullName evidence="14">Sulfur oxidizing protein A</fullName>
    </alternativeName>
    <alternativeName>
        <fullName evidence="14">Thiosulfate-oxidizing multienzyme system protein SoxA</fullName>
    </alternativeName>
</protein>
<gene>
    <name evidence="20" type="ORF">GCM10011396_26800</name>
</gene>
<dbReference type="Proteomes" id="UP000637423">
    <property type="component" value="Unassembled WGS sequence"/>
</dbReference>
<dbReference type="GO" id="GO:0009055">
    <property type="term" value="F:electron transfer activity"/>
    <property type="evidence" value="ECO:0007669"/>
    <property type="project" value="InterPro"/>
</dbReference>
<keyword evidence="4 14" id="KW-0349">Heme</keyword>
<keyword evidence="21" id="KW-1185">Reference proteome</keyword>
<evidence type="ECO:0000256" key="1">
    <source>
        <dbReference type="ARBA" id="ARBA00004418"/>
    </source>
</evidence>
<evidence type="ECO:0000313" key="20">
    <source>
        <dbReference type="EMBL" id="GGC78231.1"/>
    </source>
</evidence>
<evidence type="ECO:0000256" key="11">
    <source>
        <dbReference type="ARBA" id="ARBA00025746"/>
    </source>
</evidence>
<dbReference type="InterPro" id="IPR009056">
    <property type="entry name" value="Cyt_c-like_dom"/>
</dbReference>
<keyword evidence="3 14" id="KW-0813">Transport</keyword>
<evidence type="ECO:0000256" key="17">
    <source>
        <dbReference type="PIRSR" id="PIRSR038455-3"/>
    </source>
</evidence>
<feature type="binding site" description="covalent" evidence="16">
    <location>
        <position position="92"/>
    </location>
    <ligand>
        <name>heme c</name>
        <dbReference type="ChEBI" id="CHEBI:61717"/>
        <label>1</label>
    </ligand>
</feature>
<organism evidence="20 21">
    <name type="scientific">Undibacterium terreum</name>
    <dbReference type="NCBI Taxonomy" id="1224302"/>
    <lineage>
        <taxon>Bacteria</taxon>
        <taxon>Pseudomonadati</taxon>
        <taxon>Pseudomonadota</taxon>
        <taxon>Betaproteobacteria</taxon>
        <taxon>Burkholderiales</taxon>
        <taxon>Oxalobacteraceae</taxon>
        <taxon>Undibacterium</taxon>
    </lineage>
</organism>
<feature type="active site" description="Cysteine persulfide intermediate" evidence="15">
    <location>
        <position position="235"/>
    </location>
</feature>
<comment type="catalytic activity">
    <reaction evidence="12 14">
        <text>L-cysteinyl-[SoxY protein] + thiosulfate + 2 Fe(III)-[cytochrome c] = S-sulfosulfanyl-L-cysteinyl-[SoxY protein] + 2 Fe(II)-[cytochrome c] + 2 H(+)</text>
        <dbReference type="Rhea" id="RHEA:56720"/>
        <dbReference type="Rhea" id="RHEA-COMP:10350"/>
        <dbReference type="Rhea" id="RHEA-COMP:14328"/>
        <dbReference type="Rhea" id="RHEA-COMP:14399"/>
        <dbReference type="Rhea" id="RHEA-COMP:14691"/>
        <dbReference type="ChEBI" id="CHEBI:15378"/>
        <dbReference type="ChEBI" id="CHEBI:29033"/>
        <dbReference type="ChEBI" id="CHEBI:29034"/>
        <dbReference type="ChEBI" id="CHEBI:29950"/>
        <dbReference type="ChEBI" id="CHEBI:33542"/>
        <dbReference type="ChEBI" id="CHEBI:139321"/>
        <dbReference type="EC" id="2.8.5.2"/>
    </reaction>
</comment>
<feature type="signal peptide" evidence="18">
    <location>
        <begin position="1"/>
        <end position="29"/>
    </location>
</feature>
<feature type="binding site" description="axial binding residue" evidence="17">
    <location>
        <position position="93"/>
    </location>
    <ligand>
        <name>heme c</name>
        <dbReference type="ChEBI" id="CHEBI:61717"/>
        <label>1</label>
    </ligand>
    <ligandPart>
        <name>Fe</name>
        <dbReference type="ChEBI" id="CHEBI:18248"/>
    </ligandPart>
</feature>
<keyword evidence="6 14" id="KW-0479">Metal-binding</keyword>
<proteinExistence type="inferred from homology"/>
<dbReference type="GO" id="GO:0042597">
    <property type="term" value="C:periplasmic space"/>
    <property type="evidence" value="ECO:0007669"/>
    <property type="project" value="UniProtKB-SubCell"/>
</dbReference>
<reference evidence="20" key="2">
    <citation type="submission" date="2020-09" db="EMBL/GenBank/DDBJ databases">
        <authorList>
            <person name="Sun Q."/>
            <person name="Zhou Y."/>
        </authorList>
    </citation>
    <scope>NUCLEOTIDE SEQUENCE</scope>
    <source>
        <strain evidence="20">CGMCC 1.10998</strain>
    </source>
</reference>
<keyword evidence="8 14" id="KW-0574">Periplasm</keyword>
<evidence type="ECO:0000313" key="21">
    <source>
        <dbReference type="Proteomes" id="UP000637423"/>
    </source>
</evidence>
<dbReference type="GO" id="GO:0016669">
    <property type="term" value="F:oxidoreductase activity, acting on a sulfur group of donors, cytochrome as acceptor"/>
    <property type="evidence" value="ECO:0007669"/>
    <property type="project" value="InterPro"/>
</dbReference>
<feature type="binding site" description="covalent" evidence="16">
    <location>
        <position position="89"/>
    </location>
    <ligand>
        <name>heme c</name>
        <dbReference type="ChEBI" id="CHEBI:61717"/>
        <label>1</label>
    </ligand>
</feature>
<feature type="binding site" description="covalent" evidence="16">
    <location>
        <position position="190"/>
    </location>
    <ligand>
        <name>heme c</name>
        <dbReference type="ChEBI" id="CHEBI:61717"/>
        <label>2</label>
    </ligand>
</feature>
<evidence type="ECO:0000256" key="3">
    <source>
        <dbReference type="ARBA" id="ARBA00022448"/>
    </source>
</evidence>
<evidence type="ECO:0000256" key="14">
    <source>
        <dbReference type="PIRNR" id="PIRNR038455"/>
    </source>
</evidence>
<evidence type="ECO:0000256" key="18">
    <source>
        <dbReference type="SAM" id="SignalP"/>
    </source>
</evidence>
<evidence type="ECO:0000256" key="16">
    <source>
        <dbReference type="PIRSR" id="PIRSR038455-2"/>
    </source>
</evidence>
<dbReference type="GO" id="GO:0016740">
    <property type="term" value="F:transferase activity"/>
    <property type="evidence" value="ECO:0007669"/>
    <property type="project" value="UniProtKB-KW"/>
</dbReference>
<sequence>MSAFSPVLRCAGMLVYAMAALLFSSTAFAEKKQEQSQNPETDQRRSGFEFMGASTQAMQLNEALNPGMLWVKDGEVLWGKAAGKSQLSCASCHRDAKVSMRGVAARYPAFDEGLKRPVDLVQRIKLCRTAKQLAEGFRSESQDLLSLEAYVAYQSRGMPIAPPQDSRLKPYIAAGLQRFTQRMGQLDLSCAQCHEERAGLRLGSSLIPQAHPTGYPVYRLEWQGMGSLQRRLRGCMSGVRAEPFAYDSQELAELELYLAIRAKGMITEGIGVRP</sequence>
<comment type="caution">
    <text evidence="20">The sequence shown here is derived from an EMBL/GenBank/DDBJ whole genome shotgun (WGS) entry which is preliminary data.</text>
</comment>
<dbReference type="PIRSF" id="PIRSF038455">
    <property type="entry name" value="SoxA"/>
    <property type="match status" value="1"/>
</dbReference>
<reference evidence="20" key="1">
    <citation type="journal article" date="2014" name="Int. J. Syst. Evol. Microbiol.">
        <title>Complete genome sequence of Corynebacterium casei LMG S-19264T (=DSM 44701T), isolated from a smear-ripened cheese.</title>
        <authorList>
            <consortium name="US DOE Joint Genome Institute (JGI-PGF)"/>
            <person name="Walter F."/>
            <person name="Albersmeier A."/>
            <person name="Kalinowski J."/>
            <person name="Ruckert C."/>
        </authorList>
    </citation>
    <scope>NUCLEOTIDE SEQUENCE</scope>
    <source>
        <strain evidence="20">CGMCC 1.10998</strain>
    </source>
</reference>
<keyword evidence="7 18" id="KW-0732">Signal</keyword>
<dbReference type="EC" id="2.8.5.2" evidence="14"/>
<feature type="binding site" description="covalent" evidence="16">
    <location>
        <position position="193"/>
    </location>
    <ligand>
        <name>heme c</name>
        <dbReference type="ChEBI" id="CHEBI:61717"/>
        <label>2</label>
    </ligand>
</feature>
<evidence type="ECO:0000256" key="6">
    <source>
        <dbReference type="ARBA" id="ARBA00022723"/>
    </source>
</evidence>
<comment type="subcellular location">
    <subcellularLocation>
        <location evidence="1 14">Periplasm</location>
    </subcellularLocation>
</comment>
<dbReference type="InterPro" id="IPR036909">
    <property type="entry name" value="Cyt_c-like_dom_sf"/>
</dbReference>
<keyword evidence="9 14" id="KW-0249">Electron transport</keyword>
<evidence type="ECO:0000259" key="19">
    <source>
        <dbReference type="PROSITE" id="PS51007"/>
    </source>
</evidence>
<dbReference type="GO" id="GO:0046872">
    <property type="term" value="F:metal ion binding"/>
    <property type="evidence" value="ECO:0007669"/>
    <property type="project" value="UniProtKB-KW"/>
</dbReference>
<dbReference type="NCBIfam" id="TIGR04484">
    <property type="entry name" value="thiosulf_SoxA"/>
    <property type="match status" value="1"/>
</dbReference>
<evidence type="ECO:0000256" key="4">
    <source>
        <dbReference type="ARBA" id="ARBA00022617"/>
    </source>
</evidence>
<feature type="binding site" description="axial binding residue" evidence="17">
    <location>
        <position position="235"/>
    </location>
    <ligand>
        <name>heme c</name>
        <dbReference type="ChEBI" id="CHEBI:61717"/>
        <label>2</label>
    </ligand>
    <ligandPart>
        <name>Fe</name>
        <dbReference type="ChEBI" id="CHEBI:18248"/>
    </ligandPart>
</feature>
<evidence type="ECO:0000256" key="2">
    <source>
        <dbReference type="ARBA" id="ARBA00011530"/>
    </source>
</evidence>
<evidence type="ECO:0000256" key="10">
    <source>
        <dbReference type="ARBA" id="ARBA00023004"/>
    </source>
</evidence>
<feature type="binding site" description="axial binding residue" evidence="17">
    <location>
        <position position="194"/>
    </location>
    <ligand>
        <name>heme c</name>
        <dbReference type="ChEBI" id="CHEBI:61717"/>
        <label>2</label>
    </ligand>
    <ligandPart>
        <name>Fe</name>
        <dbReference type="ChEBI" id="CHEBI:18248"/>
    </ligandPart>
</feature>
<dbReference type="Pfam" id="PF21342">
    <property type="entry name" value="SoxA-TsdA_cyt-c"/>
    <property type="match status" value="2"/>
</dbReference>
<dbReference type="GO" id="GO:0019417">
    <property type="term" value="P:sulfur oxidation"/>
    <property type="evidence" value="ECO:0007669"/>
    <property type="project" value="InterPro"/>
</dbReference>
<comment type="subunit">
    <text evidence="2 14">Heterodimer of SoxA and SoxX.</text>
</comment>
<dbReference type="SUPFAM" id="SSF46626">
    <property type="entry name" value="Cytochrome c"/>
    <property type="match status" value="2"/>
</dbReference>
<dbReference type="InterPro" id="IPR025710">
    <property type="entry name" value="SoxA"/>
</dbReference>
<keyword evidence="10 14" id="KW-0408">Iron</keyword>
<evidence type="ECO:0000256" key="9">
    <source>
        <dbReference type="ARBA" id="ARBA00022982"/>
    </source>
</evidence>
<dbReference type="PROSITE" id="PS51007">
    <property type="entry name" value="CYTC"/>
    <property type="match status" value="1"/>
</dbReference>